<sequence length="192" mass="22251">MQQRSRADFPCENFRAGAHILEVSPFNPPLPQSKRVLAATVRLTLFQAPFRGWSPGSLWGAVEKAQRQYQETEEKQRLFTSFSYQAESWDRPRWIIAKVEIKADRLSCHRFLANQFRLLLHTAAYCLFWLLRHHLQGTELATAQVNTLRLKLLKIGARIRETSRRIWVHLASGYPHRDLLAGLLHNLRASPA</sequence>
<dbReference type="Pfam" id="PF13701">
    <property type="entry name" value="DDE_Tnp_1_4"/>
    <property type="match status" value="1"/>
</dbReference>
<organism evidence="2">
    <name type="scientific">Desulfobacca acetoxidans</name>
    <dbReference type="NCBI Taxonomy" id="60893"/>
    <lineage>
        <taxon>Bacteria</taxon>
        <taxon>Pseudomonadati</taxon>
        <taxon>Thermodesulfobacteriota</taxon>
        <taxon>Desulfobaccia</taxon>
        <taxon>Desulfobaccales</taxon>
        <taxon>Desulfobaccaceae</taxon>
        <taxon>Desulfobacca</taxon>
    </lineage>
</organism>
<evidence type="ECO:0000259" key="1">
    <source>
        <dbReference type="Pfam" id="PF13701"/>
    </source>
</evidence>
<feature type="domain" description="Transposase DDE" evidence="1">
    <location>
        <begin position="97"/>
        <end position="190"/>
    </location>
</feature>
<proteinExistence type="predicted"/>
<dbReference type="AlphaFoldDB" id="A0A7C3ZAJ8"/>
<reference evidence="2" key="1">
    <citation type="journal article" date="2020" name="mSystems">
        <title>Genome- and Community-Level Interaction Insights into Carbon Utilization and Element Cycling Functions of Hydrothermarchaeota in Hydrothermal Sediment.</title>
        <authorList>
            <person name="Zhou Z."/>
            <person name="Liu Y."/>
            <person name="Xu W."/>
            <person name="Pan J."/>
            <person name="Luo Z.H."/>
            <person name="Li M."/>
        </authorList>
    </citation>
    <scope>NUCLEOTIDE SEQUENCE [LARGE SCALE GENOMIC DNA]</scope>
    <source>
        <strain evidence="2">SpSt-897</strain>
    </source>
</reference>
<gene>
    <name evidence="2" type="ORF">ENW96_14625</name>
</gene>
<protein>
    <recommendedName>
        <fullName evidence="1">Transposase DDE domain-containing protein</fullName>
    </recommendedName>
</protein>
<evidence type="ECO:0000313" key="2">
    <source>
        <dbReference type="EMBL" id="HGF35590.1"/>
    </source>
</evidence>
<accession>A0A7C3ZAJ8</accession>
<dbReference type="EMBL" id="DTMF01000351">
    <property type="protein sequence ID" value="HGF35590.1"/>
    <property type="molecule type" value="Genomic_DNA"/>
</dbReference>
<comment type="caution">
    <text evidence="2">The sequence shown here is derived from an EMBL/GenBank/DDBJ whole genome shotgun (WGS) entry which is preliminary data.</text>
</comment>
<name>A0A7C3ZAJ8_9BACT</name>
<dbReference type="InterPro" id="IPR025668">
    <property type="entry name" value="Tnp_DDE_dom"/>
</dbReference>